<proteinExistence type="predicted"/>
<evidence type="ECO:0000313" key="2">
    <source>
        <dbReference type="Proteomes" id="UP000000329"/>
    </source>
</evidence>
<sequence>MQLQPAPHVRTGHAGAAQGDALAVGLLQGAGELAGHGQQARLAIAQGAGFALQAGIGVFAADQGGEGFAGPVDQLEGAFEARLGLPQQGFRAAFDGVGELVVQARQLGVQVTDLAGVGQAQRLRAGNLGQQRGHLVILAHGARQRGQQGLHLLGDGRELVILVGGVPDQKAQVAQAFEGGFHGLGLEGIEQLVQVFTLQAALRQGRQLQEHPDAQARRCLAAGDQPAQRIQHVQPLAQAPGQRRFRGLRGVAEIALEGAGFMLVAKGGGVEFFCQFIVGVGQDCLETGLSAGP</sequence>
<dbReference type="HOGENOM" id="CLU_949211_0_0_4"/>
<dbReference type="KEGG" id="hse:Hsero_1298"/>
<evidence type="ECO:0000313" key="1">
    <source>
        <dbReference type="EMBL" id="ADJ62814.1"/>
    </source>
</evidence>
<name>D8INZ4_HERSS</name>
<keyword evidence="2" id="KW-1185">Reference proteome</keyword>
<dbReference type="STRING" id="757424.Hsero_1298"/>
<reference evidence="1 2" key="1">
    <citation type="submission" date="2010-04" db="EMBL/GenBank/DDBJ databases">
        <title>The genome of Herbaspirillum seropedicae SmR1, an endophytic, nitrogen-fixing, plant-growth promoting beta-Proteobacteria.</title>
        <authorList>
            <person name="Pedrosa F.O."/>
            <person name="Monteiro R.A."/>
            <person name="Wassem R."/>
            <person name="Cruz L.M."/>
            <person name="Ayub R.A."/>
            <person name="Colauto N.B."/>
            <person name="Fernandez M.A."/>
            <person name="Fungaro M.H.P."/>
            <person name="Grisard E.C."/>
            <person name="Hungria M."/>
            <person name="Madeira H.M.F."/>
            <person name="Nodari R.O."/>
            <person name="Osaku C.A."/>
            <person name="Petzl-Erler M.L."/>
            <person name="Terenzi H."/>
            <person name="Vieira L.G.E."/>
            <person name="Almeida M.I.M."/>
            <person name="Alves L.R."/>
            <person name="Arantes O.M.N."/>
            <person name="Balsanelli E."/>
            <person name="Barcellos F.G."/>
            <person name="Baura V.A."/>
            <person name="Binde D.R."/>
            <person name="Campo R.J."/>
            <person name="Chubatsu L.S."/>
            <person name="Chueire L.M.O."/>
            <person name="Ciferri R.R."/>
            <person name="Correa L.C."/>
            <person name="da Conceicao Silva J.L."/>
            <person name="Dabul A.N.G."/>
            <person name="Dambros B.P."/>
            <person name="Faoro H."/>
            <person name="Favetti A."/>
            <person name="Friedermann G."/>
            <person name="Furlaneto M.C."/>
            <person name="Gasques L.S."/>
            <person name="Gimenes C.C.T."/>
            <person name="Gioppo N.M.R."/>
            <person name="Glienke-Blanco C."/>
            <person name="Godoy L.P."/>
            <person name="Guerra M.P."/>
            <person name="Karp S."/>
            <person name="Kava-Cordeiro V."/>
            <person name="Margarido V.P."/>
            <person name="Mathioni S.M."/>
            <person name="Menck-Soares M.A."/>
            <person name="Murace N.K."/>
            <person name="Nicolas M.F."/>
            <person name="Oliveira C.E.C."/>
            <person name="Pagnan N.A.B."/>
            <person name="Pamphile J.A."/>
            <person name="Patussi E.V."/>
            <person name="Pereira L.F.P."/>
            <person name="Pereira-Ferrari L."/>
            <person name="Pinto F.G.S."/>
            <person name="Precoma C."/>
            <person name="Prioli A.J."/>
            <person name="Prioli S.M.A.P."/>
            <person name="Raittz R.T."/>
            <person name="Ramos H.J.O."/>
            <person name="Ribeiro E.M.S.F."/>
            <person name="Rigo L.U."/>
            <person name="Rocha C.L.M.S.C."/>
            <person name="Rocha S.N."/>
            <person name="Santos K."/>
            <person name="Satori D."/>
            <person name="Silva A.G."/>
            <person name="Simao R.C.G."/>
            <person name="Soares M.A.M."/>
            <person name="Souza E.M."/>
            <person name="Steffens M.B.R."/>
            <person name="Steindel M."/>
            <person name="Tadra-Sfeir M.Z."/>
            <person name="Takahashi E.K."/>
            <person name="Torres R.A."/>
            <person name="Valle J.S."/>
            <person name="Vernal J.I."/>
            <person name="Vilas-Boas L.A."/>
            <person name="Watanabe M.A.E."/>
            <person name="Weiss V.A."/>
            <person name="Yates M.A."/>
            <person name="Souza E.M."/>
        </authorList>
    </citation>
    <scope>NUCLEOTIDE SEQUENCE [LARGE SCALE GENOMIC DNA]</scope>
    <source>
        <strain evidence="1 2">SmR1</strain>
    </source>
</reference>
<protein>
    <submittedName>
        <fullName evidence="1">Uncharacterized protein</fullName>
    </submittedName>
</protein>
<gene>
    <name evidence="1" type="ordered locus">Hsero_1298</name>
</gene>
<dbReference type="AlphaFoldDB" id="D8INZ4"/>
<organism evidence="1 2">
    <name type="scientific">Herbaspirillum seropedicae (strain SmR1)</name>
    <dbReference type="NCBI Taxonomy" id="757424"/>
    <lineage>
        <taxon>Bacteria</taxon>
        <taxon>Pseudomonadati</taxon>
        <taxon>Pseudomonadota</taxon>
        <taxon>Betaproteobacteria</taxon>
        <taxon>Burkholderiales</taxon>
        <taxon>Oxalobacteraceae</taxon>
        <taxon>Herbaspirillum</taxon>
    </lineage>
</organism>
<dbReference type="EMBL" id="CP002039">
    <property type="protein sequence ID" value="ADJ62814.1"/>
    <property type="molecule type" value="Genomic_DNA"/>
</dbReference>
<dbReference type="Proteomes" id="UP000000329">
    <property type="component" value="Chromosome"/>
</dbReference>
<accession>D8INZ4</accession>